<dbReference type="EMBL" id="JAGQHR010000782">
    <property type="protein sequence ID" value="MCA9729649.1"/>
    <property type="molecule type" value="Genomic_DNA"/>
</dbReference>
<sequence length="70" mass="7749">MSTGTDEFASLSEGKRIADFAVECVYENENGMRVGGRFRHLPSGFVLDVLRIQSVTQAFVRVNTPPLDDT</sequence>
<dbReference type="Proteomes" id="UP000697710">
    <property type="component" value="Unassembled WGS sequence"/>
</dbReference>
<evidence type="ECO:0000313" key="2">
    <source>
        <dbReference type="Proteomes" id="UP000697710"/>
    </source>
</evidence>
<reference evidence="1" key="2">
    <citation type="journal article" date="2021" name="Microbiome">
        <title>Successional dynamics and alternative stable states in a saline activated sludge microbial community over 9 years.</title>
        <authorList>
            <person name="Wang Y."/>
            <person name="Ye J."/>
            <person name="Ju F."/>
            <person name="Liu L."/>
            <person name="Boyd J.A."/>
            <person name="Deng Y."/>
            <person name="Parks D.H."/>
            <person name="Jiang X."/>
            <person name="Yin X."/>
            <person name="Woodcroft B.J."/>
            <person name="Tyson G.W."/>
            <person name="Hugenholtz P."/>
            <person name="Polz M.F."/>
            <person name="Zhang T."/>
        </authorList>
    </citation>
    <scope>NUCLEOTIDE SEQUENCE</scope>
    <source>
        <strain evidence="1">HKST-UBA01</strain>
    </source>
</reference>
<feature type="non-terminal residue" evidence="1">
    <location>
        <position position="70"/>
    </location>
</feature>
<accession>A0A956M1U8</accession>
<organism evidence="1 2">
    <name type="scientific">Eiseniibacteriota bacterium</name>
    <dbReference type="NCBI Taxonomy" id="2212470"/>
    <lineage>
        <taxon>Bacteria</taxon>
        <taxon>Candidatus Eiseniibacteriota</taxon>
    </lineage>
</organism>
<dbReference type="AlphaFoldDB" id="A0A956M1U8"/>
<protein>
    <submittedName>
        <fullName evidence="1">Uncharacterized protein</fullName>
    </submittedName>
</protein>
<gene>
    <name evidence="1" type="ORF">KC729_18350</name>
</gene>
<reference evidence="1" key="1">
    <citation type="submission" date="2020-04" db="EMBL/GenBank/DDBJ databases">
        <authorList>
            <person name="Zhang T."/>
        </authorList>
    </citation>
    <scope>NUCLEOTIDE SEQUENCE</scope>
    <source>
        <strain evidence="1">HKST-UBA01</strain>
    </source>
</reference>
<name>A0A956M1U8_UNCEI</name>
<evidence type="ECO:0000313" key="1">
    <source>
        <dbReference type="EMBL" id="MCA9729649.1"/>
    </source>
</evidence>
<comment type="caution">
    <text evidence="1">The sequence shown here is derived from an EMBL/GenBank/DDBJ whole genome shotgun (WGS) entry which is preliminary data.</text>
</comment>
<proteinExistence type="predicted"/>